<reference evidence="6" key="3">
    <citation type="submission" date="2020-12" db="UniProtKB">
        <authorList>
            <consortium name="WormBaseParasite"/>
        </authorList>
    </citation>
    <scope>IDENTIFICATION</scope>
</reference>
<evidence type="ECO:0000313" key="7">
    <source>
        <dbReference type="WormBase" id="SRAE_0000014600"/>
    </source>
</evidence>
<dbReference type="EMBL" id="LN609405">
    <property type="protein sequence ID" value="CEF61015.1"/>
    <property type="molecule type" value="Genomic_DNA"/>
</dbReference>
<keyword evidence="4" id="KW-0647">Proteasome</keyword>
<dbReference type="SMART" id="SM00753">
    <property type="entry name" value="PAM"/>
    <property type="match status" value="1"/>
</dbReference>
<evidence type="ECO:0000313" key="6">
    <source>
        <dbReference type="WBParaSite" id="SRAE_0000014600.1"/>
    </source>
</evidence>
<evidence type="ECO:0000256" key="2">
    <source>
        <dbReference type="ARBA" id="ARBA00033214"/>
    </source>
</evidence>
<dbReference type="RefSeq" id="XP_024500224.1">
    <property type="nucleotide sequence ID" value="XM_024645997.1"/>
</dbReference>
<evidence type="ECO:0000256" key="1">
    <source>
        <dbReference type="ARBA" id="ARBA00025771"/>
    </source>
</evidence>
<dbReference type="GeneID" id="36373382"/>
<dbReference type="GO" id="GO:0006368">
    <property type="term" value="P:transcription elongation by RNA polymerase II"/>
    <property type="evidence" value="ECO:0007669"/>
    <property type="project" value="TreeGrafter"/>
</dbReference>
<dbReference type="CTD" id="36373382"/>
<sequence length="390" mass="44978">MNNINLVDWLSDKLISKKWEDAENLVNFFTITKWKDFKGYNLSINRLSDLPDEFCKLIKKLIVAFDFYLEGKYDKAFTEHAEAIKVLTGEVSNNNKTNWFLPIVYALADNQKHLAGKIGLNDYDSRRNEAYLNCSGVIRSILTMCSGDSKTRKDISKRVGLVNILNHCMRLGFLTSNFTGLGPVINLIENDEELQGFATKKDLVMYNYYLGKHSLFEDELERAEKCLTFALYNNHPDYTENRKKILVYLITVKLLLDQAPPKKLLCESGLEAFLPVIQAVVDGNLSHLDKALEKHESFFIQYGILLLLEKLKQTTFLILFKKMYYDVFNCQHLIPIKAYYLALLAQDYTEYDEKSVEALLAVMISEKKIRGYLSHSHRKIVLSKQNPFGS</sequence>
<dbReference type="Proteomes" id="UP000035682">
    <property type="component" value="Unplaced"/>
</dbReference>
<dbReference type="GO" id="GO:0000502">
    <property type="term" value="C:proteasome complex"/>
    <property type="evidence" value="ECO:0007669"/>
    <property type="project" value="UniProtKB-KW"/>
</dbReference>
<comment type="similarity">
    <text evidence="1">Belongs to the CSN12 family.</text>
</comment>
<evidence type="ECO:0000313" key="5">
    <source>
        <dbReference type="Proteomes" id="UP000035682"/>
    </source>
</evidence>
<accession>A0A090KU21</accession>
<dbReference type="OrthoDB" id="10252687at2759"/>
<dbReference type="Gene3D" id="1.10.10.10">
    <property type="entry name" value="Winged helix-like DNA-binding domain superfamily/Winged helix DNA-binding domain"/>
    <property type="match status" value="1"/>
</dbReference>
<dbReference type="GO" id="GO:0003723">
    <property type="term" value="F:RNA binding"/>
    <property type="evidence" value="ECO:0007669"/>
    <property type="project" value="InterPro"/>
</dbReference>
<reference evidence="5" key="1">
    <citation type="submission" date="2014-09" db="EMBL/GenBank/DDBJ databases">
        <authorList>
            <person name="Martin A.A."/>
        </authorList>
    </citation>
    <scope>NUCLEOTIDE SEQUENCE</scope>
    <source>
        <strain evidence="5">ED321</strain>
    </source>
</reference>
<dbReference type="InterPro" id="IPR000717">
    <property type="entry name" value="PCI_dom"/>
</dbReference>
<dbReference type="PROSITE" id="PS50250">
    <property type="entry name" value="PCI"/>
    <property type="match status" value="1"/>
</dbReference>
<name>A0A090KU21_STRRB</name>
<proteinExistence type="inferred from homology"/>
<keyword evidence="5" id="KW-1185">Reference proteome</keyword>
<dbReference type="InterPro" id="IPR045114">
    <property type="entry name" value="Csn12-like"/>
</dbReference>
<evidence type="ECO:0000259" key="3">
    <source>
        <dbReference type="PROSITE" id="PS50250"/>
    </source>
</evidence>
<protein>
    <recommendedName>
        <fullName evidence="2">CSN12-like protein</fullName>
    </recommendedName>
</protein>
<dbReference type="GO" id="GO:0016973">
    <property type="term" value="P:poly(A)+ mRNA export from nucleus"/>
    <property type="evidence" value="ECO:0007669"/>
    <property type="project" value="TreeGrafter"/>
</dbReference>
<dbReference type="InterPro" id="IPR036388">
    <property type="entry name" value="WH-like_DNA-bd_sf"/>
</dbReference>
<evidence type="ECO:0000313" key="4">
    <source>
        <dbReference type="EMBL" id="CEF61015.1"/>
    </source>
</evidence>
<dbReference type="OMA" id="ESQTNWI"/>
<dbReference type="AlphaFoldDB" id="A0A090KU21"/>
<feature type="domain" description="PCI" evidence="3">
    <location>
        <begin position="204"/>
        <end position="387"/>
    </location>
</feature>
<dbReference type="GO" id="GO:0003690">
    <property type="term" value="F:double-stranded DNA binding"/>
    <property type="evidence" value="ECO:0007669"/>
    <property type="project" value="InterPro"/>
</dbReference>
<gene>
    <name evidence="4 6 7" type="ORF">SRAE_0000014600</name>
</gene>
<dbReference type="PANTHER" id="PTHR12732">
    <property type="entry name" value="UNCHARACTERIZED PROTEASOME COMPONENT REGION PCI-CONTAINING"/>
    <property type="match status" value="1"/>
</dbReference>
<dbReference type="GO" id="GO:0000973">
    <property type="term" value="P:post-transcriptional tethering of RNA polymerase II gene DNA at nuclear periphery"/>
    <property type="evidence" value="ECO:0007669"/>
    <property type="project" value="TreeGrafter"/>
</dbReference>
<dbReference type="PANTHER" id="PTHR12732:SF0">
    <property type="entry name" value="PCI DOMAIN-CONTAINING PROTEIN 2"/>
    <property type="match status" value="1"/>
</dbReference>
<organism evidence="4">
    <name type="scientific">Strongyloides ratti</name>
    <name type="common">Parasitic roundworm</name>
    <dbReference type="NCBI Taxonomy" id="34506"/>
    <lineage>
        <taxon>Eukaryota</taxon>
        <taxon>Metazoa</taxon>
        <taxon>Ecdysozoa</taxon>
        <taxon>Nematoda</taxon>
        <taxon>Chromadorea</taxon>
        <taxon>Rhabditida</taxon>
        <taxon>Tylenchina</taxon>
        <taxon>Panagrolaimomorpha</taxon>
        <taxon>Strongyloidoidea</taxon>
        <taxon>Strongyloididae</taxon>
        <taxon>Strongyloides</taxon>
    </lineage>
</organism>
<reference evidence="4" key="2">
    <citation type="submission" date="2014-09" db="EMBL/GenBank/DDBJ databases">
        <authorList>
            <person name="Aslett A.Martin."/>
        </authorList>
    </citation>
    <scope>NUCLEOTIDE SEQUENCE</scope>
    <source>
        <strain evidence="4">ED321 Heterogonic</strain>
    </source>
</reference>
<dbReference type="WBParaSite" id="SRAE_0000014600.1">
    <property type="protein sequence ID" value="SRAE_0000014600.1"/>
    <property type="gene ID" value="WBGene00255884"/>
</dbReference>
<dbReference type="WormBase" id="SRAE_0000014600">
    <property type="protein sequence ID" value="SRP11504"/>
    <property type="gene ID" value="WBGene00255884"/>
</dbReference>
<dbReference type="GO" id="GO:0070390">
    <property type="term" value="C:transcription export complex 2"/>
    <property type="evidence" value="ECO:0007669"/>
    <property type="project" value="TreeGrafter"/>
</dbReference>